<dbReference type="Proteomes" id="UP000677875">
    <property type="component" value="Unassembled WGS sequence"/>
</dbReference>
<dbReference type="EMBL" id="JAGPNL010000001">
    <property type="protein sequence ID" value="MBQ0825043.1"/>
    <property type="molecule type" value="Genomic_DNA"/>
</dbReference>
<protein>
    <submittedName>
        <fullName evidence="4">AMP-binding protein</fullName>
    </submittedName>
</protein>
<keyword evidence="5" id="KW-1185">Reference proteome</keyword>
<gene>
    <name evidence="4" type="ORF">J5Y05_00735</name>
</gene>
<keyword evidence="2" id="KW-0436">Ligase</keyword>
<evidence type="ECO:0000259" key="3">
    <source>
        <dbReference type="Pfam" id="PF00501"/>
    </source>
</evidence>
<name>A0A941B584_9ACTN</name>
<evidence type="ECO:0000256" key="1">
    <source>
        <dbReference type="ARBA" id="ARBA00006432"/>
    </source>
</evidence>
<feature type="domain" description="AMP-dependent synthetase/ligase" evidence="3">
    <location>
        <begin position="19"/>
        <end position="374"/>
    </location>
</feature>
<dbReference type="InterPro" id="IPR000873">
    <property type="entry name" value="AMP-dep_synth/lig_dom"/>
</dbReference>
<dbReference type="AlphaFoldDB" id="A0A941B584"/>
<dbReference type="Gene3D" id="3.40.50.12780">
    <property type="entry name" value="N-terminal domain of ligase-like"/>
    <property type="match status" value="1"/>
</dbReference>
<dbReference type="PANTHER" id="PTHR24096">
    <property type="entry name" value="LONG-CHAIN-FATTY-ACID--COA LIGASE"/>
    <property type="match status" value="1"/>
</dbReference>
<proteinExistence type="inferred from homology"/>
<dbReference type="SUPFAM" id="SSF56801">
    <property type="entry name" value="Acetyl-CoA synthetase-like"/>
    <property type="match status" value="1"/>
</dbReference>
<dbReference type="Pfam" id="PF00501">
    <property type="entry name" value="AMP-binding"/>
    <property type="match status" value="1"/>
</dbReference>
<organism evidence="4 5">
    <name type="scientific">Streptomyces tagetis</name>
    <dbReference type="NCBI Taxonomy" id="2820809"/>
    <lineage>
        <taxon>Bacteria</taxon>
        <taxon>Bacillati</taxon>
        <taxon>Actinomycetota</taxon>
        <taxon>Actinomycetes</taxon>
        <taxon>Kitasatosporales</taxon>
        <taxon>Streptomycetaceae</taxon>
        <taxon>Streptomyces</taxon>
    </lineage>
</organism>
<comment type="similarity">
    <text evidence="1">Belongs to the ATP-dependent AMP-binding enzyme family.</text>
</comment>
<evidence type="ECO:0000256" key="2">
    <source>
        <dbReference type="ARBA" id="ARBA00022598"/>
    </source>
</evidence>
<reference evidence="4" key="1">
    <citation type="submission" date="2021-04" db="EMBL/GenBank/DDBJ databases">
        <title>Genome seq and assembly of Streptomyces sp. RG38.</title>
        <authorList>
            <person name="Chhetri G."/>
        </authorList>
    </citation>
    <scope>NUCLEOTIDE SEQUENCE</scope>
    <source>
        <strain evidence="4">RG38</strain>
    </source>
</reference>
<dbReference type="PANTHER" id="PTHR24096:SF149">
    <property type="entry name" value="AMP-BINDING DOMAIN-CONTAINING PROTEIN-RELATED"/>
    <property type="match status" value="1"/>
</dbReference>
<sequence length="409" mass="44341">MDAEPAARYVTDLLAGLHRWAGRDALVTEDRRVTFDEMLERAYRIARALGGMGHSRHEGIVCLMGNSPELVCLRLAAHLLGSRFTALHAGSPGETAVCRAVLTAARPAVLVVDRQGARALGEPAPGMFSLGADGVGCDLQALADAESGEPLRPQAREEDTALVVYSRGSTGVRRGAVHRFRAMNVTWRRPDEGELGDFPAGVTTLAVSPLSGNAGEVALMLLRAGCTVRLMDDFAPGRVLATVETERITSVYLPSPYLERLVGHPETGRTDLSSLRYLPYGNAPIAPDTLRRAIGVFGPILSQNYVTSELRAVTLLRQEDHLAAADGRPQLLRSAGRPLPEVELRICGPDGRDRPAGEPGEVWLRAPHMMSGYWRDPDATRRVMRKGWLRSGDTGQLDPEGYLYLGDRA</sequence>
<dbReference type="RefSeq" id="WP_210867754.1">
    <property type="nucleotide sequence ID" value="NZ_JAGPNL010000001.1"/>
</dbReference>
<evidence type="ECO:0000313" key="5">
    <source>
        <dbReference type="Proteomes" id="UP000677875"/>
    </source>
</evidence>
<comment type="caution">
    <text evidence="4">The sequence shown here is derived from an EMBL/GenBank/DDBJ whole genome shotgun (WGS) entry which is preliminary data.</text>
</comment>
<accession>A0A941B584</accession>
<evidence type="ECO:0000313" key="4">
    <source>
        <dbReference type="EMBL" id="MBQ0825043.1"/>
    </source>
</evidence>
<dbReference type="InterPro" id="IPR042099">
    <property type="entry name" value="ANL_N_sf"/>
</dbReference>
<dbReference type="GO" id="GO:0016405">
    <property type="term" value="F:CoA-ligase activity"/>
    <property type="evidence" value="ECO:0007669"/>
    <property type="project" value="TreeGrafter"/>
</dbReference>